<sequence length="47" mass="5477">IPNLHQLDDCLNDTLFNEILCAVDSRLQLLYISSWSLRVLYELQIAN</sequence>
<dbReference type="AlphaFoldDB" id="A0A8X6YS38"/>
<feature type="non-terminal residue" evidence="1">
    <location>
        <position position="1"/>
    </location>
</feature>
<evidence type="ECO:0000313" key="1">
    <source>
        <dbReference type="EMBL" id="GFY78206.1"/>
    </source>
</evidence>
<accession>A0A8X6YS38</accession>
<name>A0A8X6YS38_9ARAC</name>
<dbReference type="EMBL" id="BMAV01022867">
    <property type="protein sequence ID" value="GFY78206.1"/>
    <property type="molecule type" value="Genomic_DNA"/>
</dbReference>
<proteinExistence type="predicted"/>
<organism evidence="1 2">
    <name type="scientific">Trichonephila inaurata madagascariensis</name>
    <dbReference type="NCBI Taxonomy" id="2747483"/>
    <lineage>
        <taxon>Eukaryota</taxon>
        <taxon>Metazoa</taxon>
        <taxon>Ecdysozoa</taxon>
        <taxon>Arthropoda</taxon>
        <taxon>Chelicerata</taxon>
        <taxon>Arachnida</taxon>
        <taxon>Araneae</taxon>
        <taxon>Araneomorphae</taxon>
        <taxon>Entelegynae</taxon>
        <taxon>Araneoidea</taxon>
        <taxon>Nephilidae</taxon>
        <taxon>Trichonephila</taxon>
        <taxon>Trichonephila inaurata</taxon>
    </lineage>
</organism>
<protein>
    <submittedName>
        <fullName evidence="1">Uncharacterized protein</fullName>
    </submittedName>
</protein>
<reference evidence="1" key="1">
    <citation type="submission" date="2020-08" db="EMBL/GenBank/DDBJ databases">
        <title>Multicomponent nature underlies the extraordinary mechanical properties of spider dragline silk.</title>
        <authorList>
            <person name="Kono N."/>
            <person name="Nakamura H."/>
            <person name="Mori M."/>
            <person name="Yoshida Y."/>
            <person name="Ohtoshi R."/>
            <person name="Malay A.D."/>
            <person name="Moran D.A.P."/>
            <person name="Tomita M."/>
            <person name="Numata K."/>
            <person name="Arakawa K."/>
        </authorList>
    </citation>
    <scope>NUCLEOTIDE SEQUENCE</scope>
</reference>
<comment type="caution">
    <text evidence="1">The sequence shown here is derived from an EMBL/GenBank/DDBJ whole genome shotgun (WGS) entry which is preliminary data.</text>
</comment>
<keyword evidence="2" id="KW-1185">Reference proteome</keyword>
<evidence type="ECO:0000313" key="2">
    <source>
        <dbReference type="Proteomes" id="UP000886998"/>
    </source>
</evidence>
<dbReference type="Proteomes" id="UP000886998">
    <property type="component" value="Unassembled WGS sequence"/>
</dbReference>
<gene>
    <name evidence="1" type="ORF">TNIN_122181</name>
</gene>